<dbReference type="Proteomes" id="UP000228934">
    <property type="component" value="Unassembled WGS sequence"/>
</dbReference>
<accession>A0A2G9RS66</accession>
<name>A0A2G9RS66_AQUCT</name>
<reference evidence="2" key="1">
    <citation type="journal article" date="2017" name="Nat. Commun.">
        <title>The North American bullfrog draft genome provides insight into hormonal regulation of long noncoding RNA.</title>
        <authorList>
            <person name="Hammond S.A."/>
            <person name="Warren R.L."/>
            <person name="Vandervalk B.P."/>
            <person name="Kucuk E."/>
            <person name="Khan H."/>
            <person name="Gibb E.A."/>
            <person name="Pandoh P."/>
            <person name="Kirk H."/>
            <person name="Zhao Y."/>
            <person name="Jones M."/>
            <person name="Mungall A.J."/>
            <person name="Coope R."/>
            <person name="Pleasance S."/>
            <person name="Moore R.A."/>
            <person name="Holt R.A."/>
            <person name="Round J.M."/>
            <person name="Ohora S."/>
            <person name="Walle B.V."/>
            <person name="Veldhoen N."/>
            <person name="Helbing C.C."/>
            <person name="Birol I."/>
        </authorList>
    </citation>
    <scope>NUCLEOTIDE SEQUENCE [LARGE SCALE GENOMIC DNA]</scope>
</reference>
<evidence type="ECO:0000313" key="1">
    <source>
        <dbReference type="EMBL" id="PIO30756.1"/>
    </source>
</evidence>
<evidence type="ECO:0000313" key="2">
    <source>
        <dbReference type="Proteomes" id="UP000228934"/>
    </source>
</evidence>
<protein>
    <submittedName>
        <fullName evidence="1">Uncharacterized protein</fullName>
    </submittedName>
</protein>
<dbReference type="EMBL" id="KV935678">
    <property type="protein sequence ID" value="PIO30756.1"/>
    <property type="molecule type" value="Genomic_DNA"/>
</dbReference>
<sequence length="213" mass="24542">MIHGLAEFFVDLVCCRFRLGAYRPIEVSSDLMTPHEKIDSPAFDVRAKLLAAKISKIDCDEVTSFDFDFCWHILKMVFAHQLFKCSFLGGFLERIHFFDFFCKKKKKCITQFFGYHFRFTQEVWCLNYCSRSDIHGDTSHVWDYCCLSACRTDACKLEAPSEKFKSAATNTVFIPDDFFFFNWLSGAAAAISCKGNQPFAYQQDLSFVMVGSL</sequence>
<gene>
    <name evidence="1" type="ORF">AB205_0205470</name>
</gene>
<proteinExistence type="predicted"/>
<dbReference type="AlphaFoldDB" id="A0A2G9RS66"/>
<organism evidence="1 2">
    <name type="scientific">Aquarana catesbeiana</name>
    <name type="common">American bullfrog</name>
    <name type="synonym">Rana catesbeiana</name>
    <dbReference type="NCBI Taxonomy" id="8400"/>
    <lineage>
        <taxon>Eukaryota</taxon>
        <taxon>Metazoa</taxon>
        <taxon>Chordata</taxon>
        <taxon>Craniata</taxon>
        <taxon>Vertebrata</taxon>
        <taxon>Euteleostomi</taxon>
        <taxon>Amphibia</taxon>
        <taxon>Batrachia</taxon>
        <taxon>Anura</taxon>
        <taxon>Neobatrachia</taxon>
        <taxon>Ranoidea</taxon>
        <taxon>Ranidae</taxon>
        <taxon>Aquarana</taxon>
    </lineage>
</organism>
<keyword evidence="2" id="KW-1185">Reference proteome</keyword>
<dbReference type="OrthoDB" id="5541786at2759"/>